<dbReference type="Proteomes" id="UP001396334">
    <property type="component" value="Unassembled WGS sequence"/>
</dbReference>
<evidence type="ECO:0000313" key="1">
    <source>
        <dbReference type="EMBL" id="KAK8972583.1"/>
    </source>
</evidence>
<dbReference type="EMBL" id="JBBPBN010000207">
    <property type="protein sequence ID" value="KAK8972583.1"/>
    <property type="molecule type" value="Genomic_DNA"/>
</dbReference>
<accession>A0ABR2N8U3</accession>
<protein>
    <submittedName>
        <fullName evidence="1">Uncharacterized protein</fullName>
    </submittedName>
</protein>
<comment type="caution">
    <text evidence="1">The sequence shown here is derived from an EMBL/GenBank/DDBJ whole genome shotgun (WGS) entry which is preliminary data.</text>
</comment>
<name>A0ABR2N8U3_9ROSI</name>
<sequence length="68" mass="8046">MRIYWEIQRINEEVSDILVENQSNATENHSGCSCRPSAPCSLITRKIARRWLMLCIIDPLKRWRPFTV</sequence>
<proteinExistence type="predicted"/>
<gene>
    <name evidence="1" type="ORF">V6N11_082514</name>
</gene>
<organism evidence="1 2">
    <name type="scientific">Hibiscus sabdariffa</name>
    <name type="common">roselle</name>
    <dbReference type="NCBI Taxonomy" id="183260"/>
    <lineage>
        <taxon>Eukaryota</taxon>
        <taxon>Viridiplantae</taxon>
        <taxon>Streptophyta</taxon>
        <taxon>Embryophyta</taxon>
        <taxon>Tracheophyta</taxon>
        <taxon>Spermatophyta</taxon>
        <taxon>Magnoliopsida</taxon>
        <taxon>eudicotyledons</taxon>
        <taxon>Gunneridae</taxon>
        <taxon>Pentapetalae</taxon>
        <taxon>rosids</taxon>
        <taxon>malvids</taxon>
        <taxon>Malvales</taxon>
        <taxon>Malvaceae</taxon>
        <taxon>Malvoideae</taxon>
        <taxon>Hibiscus</taxon>
    </lineage>
</organism>
<reference evidence="1 2" key="1">
    <citation type="journal article" date="2024" name="G3 (Bethesda)">
        <title>Genome assembly of Hibiscus sabdariffa L. provides insights into metabolisms of medicinal natural products.</title>
        <authorList>
            <person name="Kim T."/>
        </authorList>
    </citation>
    <scope>NUCLEOTIDE SEQUENCE [LARGE SCALE GENOMIC DNA]</scope>
    <source>
        <strain evidence="1">TK-2024</strain>
        <tissue evidence="1">Old leaves</tissue>
    </source>
</reference>
<keyword evidence="2" id="KW-1185">Reference proteome</keyword>
<evidence type="ECO:0000313" key="2">
    <source>
        <dbReference type="Proteomes" id="UP001396334"/>
    </source>
</evidence>